<dbReference type="Proteomes" id="UP001642484">
    <property type="component" value="Unassembled WGS sequence"/>
</dbReference>
<evidence type="ECO:0000313" key="2">
    <source>
        <dbReference type="EMBL" id="CAK9091550.1"/>
    </source>
</evidence>
<feature type="region of interest" description="Disordered" evidence="1">
    <location>
        <begin position="69"/>
        <end position="127"/>
    </location>
</feature>
<feature type="compositionally biased region" description="Polar residues" evidence="1">
    <location>
        <begin position="117"/>
        <end position="127"/>
    </location>
</feature>
<accession>A0ABP0QUL8</accession>
<name>A0ABP0QUL8_9DINO</name>
<feature type="compositionally biased region" description="Basic and acidic residues" evidence="1">
    <location>
        <begin position="77"/>
        <end position="100"/>
    </location>
</feature>
<proteinExistence type="predicted"/>
<evidence type="ECO:0000256" key="1">
    <source>
        <dbReference type="SAM" id="MobiDB-lite"/>
    </source>
</evidence>
<reference evidence="2 3" key="1">
    <citation type="submission" date="2024-02" db="EMBL/GenBank/DDBJ databases">
        <authorList>
            <person name="Chen Y."/>
            <person name="Shah S."/>
            <person name="Dougan E. K."/>
            <person name="Thang M."/>
            <person name="Chan C."/>
        </authorList>
    </citation>
    <scope>NUCLEOTIDE SEQUENCE [LARGE SCALE GENOMIC DNA]</scope>
</reference>
<sequence>MTISRSQALANEMQIRRPRRSSQSPEDVVRMLLLAAPDAGRPPPEIVGAALKAAGVQINDELLDIKEAAGARGGTPSREDVVRARSGAHDYKLGPPRDSEGSSGSEDNSSREPQACRKSSTMLQPLP</sequence>
<keyword evidence="3" id="KW-1185">Reference proteome</keyword>
<evidence type="ECO:0000313" key="3">
    <source>
        <dbReference type="Proteomes" id="UP001642484"/>
    </source>
</evidence>
<protein>
    <submittedName>
        <fullName evidence="2">Uncharacterized protein</fullName>
    </submittedName>
</protein>
<dbReference type="EMBL" id="CAXAMN010024984">
    <property type="protein sequence ID" value="CAK9091550.1"/>
    <property type="molecule type" value="Genomic_DNA"/>
</dbReference>
<comment type="caution">
    <text evidence="2">The sequence shown here is derived from an EMBL/GenBank/DDBJ whole genome shotgun (WGS) entry which is preliminary data.</text>
</comment>
<feature type="compositionally biased region" description="Low complexity" evidence="1">
    <location>
        <begin position="101"/>
        <end position="113"/>
    </location>
</feature>
<feature type="region of interest" description="Disordered" evidence="1">
    <location>
        <begin position="1"/>
        <end position="26"/>
    </location>
</feature>
<organism evidence="2 3">
    <name type="scientific">Durusdinium trenchii</name>
    <dbReference type="NCBI Taxonomy" id="1381693"/>
    <lineage>
        <taxon>Eukaryota</taxon>
        <taxon>Sar</taxon>
        <taxon>Alveolata</taxon>
        <taxon>Dinophyceae</taxon>
        <taxon>Suessiales</taxon>
        <taxon>Symbiodiniaceae</taxon>
        <taxon>Durusdinium</taxon>
    </lineage>
</organism>
<gene>
    <name evidence="2" type="ORF">CCMP2556_LOCUS43887</name>
</gene>